<dbReference type="FunFam" id="3.40.630.10:FF:000101">
    <property type="entry name" value="N-acetylated alpha-linked acidic dipeptidase like 1"/>
    <property type="match status" value="1"/>
</dbReference>
<dbReference type="Gene3D" id="1.20.930.40">
    <property type="entry name" value="Transferrin receptor-like, dimerisation domain"/>
    <property type="match status" value="1"/>
</dbReference>
<dbReference type="WBParaSite" id="EN70_10589">
    <property type="protein sequence ID" value="EN70_10589"/>
    <property type="gene ID" value="EN70_10589"/>
</dbReference>
<dbReference type="InterPro" id="IPR036757">
    <property type="entry name" value="TFR-like_dimer_dom_sf"/>
</dbReference>
<dbReference type="Pfam" id="PF04253">
    <property type="entry name" value="TFR_dimer"/>
    <property type="match status" value="1"/>
</dbReference>
<dbReference type="CDD" id="cd02121">
    <property type="entry name" value="PA_GCPII_like"/>
    <property type="match status" value="1"/>
</dbReference>
<evidence type="ECO:0000313" key="7">
    <source>
        <dbReference type="WBParaSite" id="EN70_10589"/>
    </source>
</evidence>
<keyword evidence="6" id="KW-1185">Reference proteome</keyword>
<protein>
    <submittedName>
        <fullName evidence="7">N-acetylated-alpha-linked acidic dipeptidase 2</fullName>
    </submittedName>
</protein>
<dbReference type="GO" id="GO:0004180">
    <property type="term" value="F:carboxypeptidase activity"/>
    <property type="evidence" value="ECO:0007669"/>
    <property type="project" value="TreeGrafter"/>
</dbReference>
<dbReference type="PANTHER" id="PTHR10404:SF77">
    <property type="entry name" value="GLUTAMATE CARBOXYPEPTIDASE 2 HOMOLOG"/>
    <property type="match status" value="1"/>
</dbReference>
<evidence type="ECO:0000256" key="1">
    <source>
        <dbReference type="ARBA" id="ARBA00005634"/>
    </source>
</evidence>
<feature type="domain" description="PA" evidence="3">
    <location>
        <begin position="177"/>
        <end position="264"/>
    </location>
</feature>
<evidence type="ECO:0000259" key="5">
    <source>
        <dbReference type="Pfam" id="PF04389"/>
    </source>
</evidence>
<dbReference type="InterPro" id="IPR007365">
    <property type="entry name" value="TFR-like_dimer_dom"/>
</dbReference>
<dbReference type="InterPro" id="IPR046450">
    <property type="entry name" value="PA_dom_sf"/>
</dbReference>
<keyword evidence="2" id="KW-0812">Transmembrane</keyword>
<dbReference type="PANTHER" id="PTHR10404">
    <property type="entry name" value="N-ACETYLATED-ALPHA-LINKED ACIDIC DIPEPTIDASE"/>
    <property type="match status" value="1"/>
</dbReference>
<keyword evidence="2" id="KW-0472">Membrane</keyword>
<evidence type="ECO:0000259" key="3">
    <source>
        <dbReference type="Pfam" id="PF02225"/>
    </source>
</evidence>
<name>A0A1I7V723_LOALO</name>
<dbReference type="Gene3D" id="3.50.30.30">
    <property type="match status" value="1"/>
</dbReference>
<evidence type="ECO:0000313" key="6">
    <source>
        <dbReference type="Proteomes" id="UP000095285"/>
    </source>
</evidence>
<dbReference type="eggNOG" id="KOG2195">
    <property type="taxonomic scope" value="Eukaryota"/>
</dbReference>
<accession>A0A1I7V723</accession>
<dbReference type="InterPro" id="IPR007484">
    <property type="entry name" value="Peptidase_M28"/>
</dbReference>
<comment type="similarity">
    <text evidence="1">Belongs to the peptidase M28 family. M28B subfamily.</text>
</comment>
<reference evidence="7" key="2">
    <citation type="submission" date="2016-11" db="UniProtKB">
        <authorList>
            <consortium name="WormBaseParasite"/>
        </authorList>
    </citation>
    <scope>IDENTIFICATION</scope>
</reference>
<dbReference type="InterPro" id="IPR003137">
    <property type="entry name" value="PA_domain"/>
</dbReference>
<gene>
    <name evidence="7" type="primary">LOAG_18605</name>
</gene>
<feature type="domain" description="Peptidase M28" evidence="5">
    <location>
        <begin position="362"/>
        <end position="565"/>
    </location>
</feature>
<dbReference type="InterPro" id="IPR039373">
    <property type="entry name" value="Peptidase_M28B"/>
</dbReference>
<dbReference type="SUPFAM" id="SSF53187">
    <property type="entry name" value="Zn-dependent exopeptidases"/>
    <property type="match status" value="1"/>
</dbReference>
<dbReference type="Pfam" id="PF02225">
    <property type="entry name" value="PA"/>
    <property type="match status" value="1"/>
</dbReference>
<organism evidence="6 7">
    <name type="scientific">Loa loa</name>
    <name type="common">Eye worm</name>
    <name type="synonym">Filaria loa</name>
    <dbReference type="NCBI Taxonomy" id="7209"/>
    <lineage>
        <taxon>Eukaryota</taxon>
        <taxon>Metazoa</taxon>
        <taxon>Ecdysozoa</taxon>
        <taxon>Nematoda</taxon>
        <taxon>Chromadorea</taxon>
        <taxon>Rhabditida</taxon>
        <taxon>Spirurina</taxon>
        <taxon>Spiruromorpha</taxon>
        <taxon>Filarioidea</taxon>
        <taxon>Onchocercidae</taxon>
        <taxon>Loa</taxon>
    </lineage>
</organism>
<dbReference type="Proteomes" id="UP000095285">
    <property type="component" value="Unassembled WGS sequence"/>
</dbReference>
<dbReference type="FunCoup" id="A0A1I7V723">
    <property type="interactions" value="239"/>
</dbReference>
<dbReference type="InParanoid" id="A0A1I7V723"/>
<evidence type="ECO:0000256" key="2">
    <source>
        <dbReference type="SAM" id="Phobius"/>
    </source>
</evidence>
<dbReference type="STRING" id="7209.A0A1I7V723"/>
<sequence length="771" mass="88168">MSGRSGEANNLCDRTMLKAISLLGIGFMSIFLVGFLGIYHNSHSIKATKFKTNSKDNYPSMIDILISNIHGHKIAENLRSFTTLPHLAGTRANAKVAEKISKLWKANGLEDVHYVKYDVLLSYPDYDNPNHLHIFDKNDKIVYTTKSVSPPLIPKEQSAKGAGIRWLAYSANGTIRGQVVYCHFGRKEDFERLKYYNIDPKGKIAMIRYGKIFRGDKIWNAQLAGAIGAILFSDPFEIARDGTEKENVYPNSEWLPNVGVQRGSIMHGKGDPLSPLYPSKKDLYRSKTIKEAMNDYVLPKIPALPISYSDAYQVLSYMRGYLAPFDWHGGLNVTYYLGPEMKENNEIQITVHSTLENRTIRNVIGYIRGTTDPDKYVILGNHYDAWVYGALDPNSATAILAEVARGIVQTMKITRWRPGRTIVFCNWDAEEYGLIGSTEFVEEYANLLNQRAIAYFNVDNIHSNYSLHVNTVPTLYQFMAKISKLIPNPMKSEEKHGRKTLYDTWFKTFPSNITFLPDIPSMLIPRGQSDHAPFLNYLGIPVADITYRNKTSYDNYPLYHSLYETSFTNEHIIDTNNLAVHEAVGKYWAAIVCKFADLPVLPINITDLALSIVYIYIPPIKQSLDKLIYYEDILYDAKYQFNCLFNTSMEFLENTRRFDNIIQYTLLNHFTDFYDLRHFSWINDRLMGVERCFINPRGIPDEPSKRHLLFSVSSKNKHRFITLSIVHDAIDAFNKAGSDAERVMHARQIAFQISVIQHAIQCAISMLNDRI</sequence>
<dbReference type="FunFam" id="3.50.30.30:FF:000033">
    <property type="entry name" value="Glutamate carboxypeptidase 2 homolog"/>
    <property type="match status" value="1"/>
</dbReference>
<dbReference type="Gene3D" id="3.40.630.10">
    <property type="entry name" value="Zn peptidases"/>
    <property type="match status" value="1"/>
</dbReference>
<proteinExistence type="inferred from homology"/>
<dbReference type="AlphaFoldDB" id="A0A1I7V723"/>
<dbReference type="OrthoDB" id="5841748at2759"/>
<dbReference type="SUPFAM" id="SSF47672">
    <property type="entry name" value="Transferrin receptor-like dimerisation domain"/>
    <property type="match status" value="1"/>
</dbReference>
<feature type="domain" description="Transferrin receptor-like dimerisation" evidence="4">
    <location>
        <begin position="644"/>
        <end position="767"/>
    </location>
</feature>
<evidence type="ECO:0000259" key="4">
    <source>
        <dbReference type="Pfam" id="PF04253"/>
    </source>
</evidence>
<dbReference type="Pfam" id="PF04389">
    <property type="entry name" value="Peptidase_M28"/>
    <property type="match status" value="1"/>
</dbReference>
<reference evidence="6" key="1">
    <citation type="submission" date="2012-04" db="EMBL/GenBank/DDBJ databases">
        <title>The Genome Sequence of Loa loa.</title>
        <authorList>
            <consortium name="The Broad Institute Genome Sequencing Platform"/>
            <consortium name="Broad Institute Genome Sequencing Center for Infectious Disease"/>
            <person name="Nutman T.B."/>
            <person name="Fink D.L."/>
            <person name="Russ C."/>
            <person name="Young S."/>
            <person name="Zeng Q."/>
            <person name="Gargeya S."/>
            <person name="Alvarado L."/>
            <person name="Berlin A."/>
            <person name="Chapman S.B."/>
            <person name="Chen Z."/>
            <person name="Freedman E."/>
            <person name="Gellesch M."/>
            <person name="Goldberg J."/>
            <person name="Griggs A."/>
            <person name="Gujja S."/>
            <person name="Heilman E.R."/>
            <person name="Heiman D."/>
            <person name="Howarth C."/>
            <person name="Mehta T."/>
            <person name="Neiman D."/>
            <person name="Pearson M."/>
            <person name="Roberts A."/>
            <person name="Saif S."/>
            <person name="Shea T."/>
            <person name="Shenoy N."/>
            <person name="Sisk P."/>
            <person name="Stolte C."/>
            <person name="Sykes S."/>
            <person name="White J."/>
            <person name="Yandava C."/>
            <person name="Haas B."/>
            <person name="Henn M.R."/>
            <person name="Nusbaum C."/>
            <person name="Birren B."/>
        </authorList>
    </citation>
    <scope>NUCLEOTIDE SEQUENCE [LARGE SCALE GENOMIC DNA]</scope>
</reference>
<dbReference type="SUPFAM" id="SSF52025">
    <property type="entry name" value="PA domain"/>
    <property type="match status" value="1"/>
</dbReference>
<keyword evidence="2" id="KW-1133">Transmembrane helix</keyword>
<feature type="transmembrane region" description="Helical" evidence="2">
    <location>
        <begin position="20"/>
        <end position="39"/>
    </location>
</feature>